<dbReference type="AlphaFoldDB" id="L0DF47"/>
<keyword evidence="2 8" id="KW-0813">Transport</keyword>
<evidence type="ECO:0000256" key="2">
    <source>
        <dbReference type="ARBA" id="ARBA00022448"/>
    </source>
</evidence>
<proteinExistence type="inferred from homology"/>
<gene>
    <name evidence="10" type="ordered locus">Sinac_3018</name>
</gene>
<feature type="transmembrane region" description="Helical" evidence="8">
    <location>
        <begin position="54"/>
        <end position="76"/>
    </location>
</feature>
<dbReference type="RefSeq" id="WP_015246450.1">
    <property type="nucleotide sequence ID" value="NC_019892.1"/>
</dbReference>
<comment type="similarity">
    <text evidence="7">In the N-terminal section; belongs to the binding-protein-dependent transport system permease family.</text>
</comment>
<dbReference type="Pfam" id="PF04069">
    <property type="entry name" value="OpuAC"/>
    <property type="match status" value="1"/>
</dbReference>
<keyword evidence="5 8" id="KW-0472">Membrane</keyword>
<dbReference type="CDD" id="cd06261">
    <property type="entry name" value="TM_PBP2"/>
    <property type="match status" value="1"/>
</dbReference>
<protein>
    <submittedName>
        <fullName evidence="10">Periplasmic glycine betaine/choline-binding (Lipo)protein of an ABC-type transport system (Osmoprotectant binding protein)</fullName>
    </submittedName>
</protein>
<dbReference type="FunFam" id="1.10.3720.10:FF:000001">
    <property type="entry name" value="Glycine betaine ABC transporter, permease"/>
    <property type="match status" value="1"/>
</dbReference>
<dbReference type="InterPro" id="IPR000515">
    <property type="entry name" value="MetI-like"/>
</dbReference>
<evidence type="ECO:0000313" key="10">
    <source>
        <dbReference type="EMBL" id="AGA27301.1"/>
    </source>
</evidence>
<comment type="similarity">
    <text evidence="6">In the C-terminal section; belongs to the OsmX family.</text>
</comment>
<dbReference type="PANTHER" id="PTHR30177:SF4">
    <property type="entry name" value="OSMOPROTECTANT IMPORT PERMEASE PROTEIN OSMW"/>
    <property type="match status" value="1"/>
</dbReference>
<name>L0DF47_SINAD</name>
<dbReference type="KEGG" id="saci:Sinac_3018"/>
<feature type="transmembrane region" description="Helical" evidence="8">
    <location>
        <begin position="135"/>
        <end position="161"/>
    </location>
</feature>
<keyword evidence="11" id="KW-1185">Reference proteome</keyword>
<comment type="similarity">
    <text evidence="8">Belongs to the binding-protein-dependent transport system permease family.</text>
</comment>
<feature type="transmembrane region" description="Helical" evidence="8">
    <location>
        <begin position="20"/>
        <end position="42"/>
    </location>
</feature>
<evidence type="ECO:0000256" key="1">
    <source>
        <dbReference type="ARBA" id="ARBA00004651"/>
    </source>
</evidence>
<evidence type="ECO:0000313" key="11">
    <source>
        <dbReference type="Proteomes" id="UP000010798"/>
    </source>
</evidence>
<dbReference type="InterPro" id="IPR035906">
    <property type="entry name" value="MetI-like_sf"/>
</dbReference>
<dbReference type="STRING" id="886293.Sinac_3018"/>
<keyword evidence="3 8" id="KW-0812">Transmembrane</keyword>
<dbReference type="Pfam" id="PF00528">
    <property type="entry name" value="BPD_transp_1"/>
    <property type="match status" value="1"/>
</dbReference>
<reference evidence="10 11" key="1">
    <citation type="submission" date="2012-02" db="EMBL/GenBank/DDBJ databases">
        <title>Complete sequence of chromosome of Singulisphaera acidiphila DSM 18658.</title>
        <authorList>
            <consortium name="US DOE Joint Genome Institute (JGI-PGF)"/>
            <person name="Lucas S."/>
            <person name="Copeland A."/>
            <person name="Lapidus A."/>
            <person name="Glavina del Rio T."/>
            <person name="Dalin E."/>
            <person name="Tice H."/>
            <person name="Bruce D."/>
            <person name="Goodwin L."/>
            <person name="Pitluck S."/>
            <person name="Peters L."/>
            <person name="Ovchinnikova G."/>
            <person name="Chertkov O."/>
            <person name="Kyrpides N."/>
            <person name="Mavromatis K."/>
            <person name="Ivanova N."/>
            <person name="Brettin T."/>
            <person name="Detter J.C."/>
            <person name="Han C."/>
            <person name="Larimer F."/>
            <person name="Land M."/>
            <person name="Hauser L."/>
            <person name="Markowitz V."/>
            <person name="Cheng J.-F."/>
            <person name="Hugenholtz P."/>
            <person name="Woyke T."/>
            <person name="Wu D."/>
            <person name="Tindall B."/>
            <person name="Pomrenke H."/>
            <person name="Brambilla E."/>
            <person name="Klenk H.-P."/>
            <person name="Eisen J.A."/>
        </authorList>
    </citation>
    <scope>NUCLEOTIDE SEQUENCE [LARGE SCALE GENOMIC DNA]</scope>
    <source>
        <strain evidence="11">ATCC BAA-1392 / DSM 18658 / VKM B-2454 / MOB10</strain>
    </source>
</reference>
<feature type="transmembrane region" description="Helical" evidence="8">
    <location>
        <begin position="88"/>
        <end position="106"/>
    </location>
</feature>
<evidence type="ECO:0000256" key="4">
    <source>
        <dbReference type="ARBA" id="ARBA00022989"/>
    </source>
</evidence>
<evidence type="ECO:0000256" key="8">
    <source>
        <dbReference type="RuleBase" id="RU363032"/>
    </source>
</evidence>
<dbReference type="Gene3D" id="3.40.190.10">
    <property type="entry name" value="Periplasmic binding protein-like II"/>
    <property type="match status" value="1"/>
</dbReference>
<dbReference type="InterPro" id="IPR051204">
    <property type="entry name" value="ABC_transp_perm/SBD"/>
</dbReference>
<evidence type="ECO:0000256" key="3">
    <source>
        <dbReference type="ARBA" id="ARBA00022692"/>
    </source>
</evidence>
<dbReference type="SUPFAM" id="SSF53850">
    <property type="entry name" value="Periplasmic binding protein-like II"/>
    <property type="match status" value="1"/>
</dbReference>
<dbReference type="Proteomes" id="UP000010798">
    <property type="component" value="Chromosome"/>
</dbReference>
<keyword evidence="4 8" id="KW-1133">Transmembrane helix</keyword>
<dbReference type="SUPFAM" id="SSF161098">
    <property type="entry name" value="MetI-like"/>
    <property type="match status" value="1"/>
</dbReference>
<dbReference type="Gene3D" id="3.40.190.120">
    <property type="entry name" value="Osmoprotection protein (prox), domain 2"/>
    <property type="match status" value="1"/>
</dbReference>
<evidence type="ECO:0000256" key="7">
    <source>
        <dbReference type="ARBA" id="ARBA00035652"/>
    </source>
</evidence>
<dbReference type="HOGENOM" id="CLU_038355_0_0_0"/>
<dbReference type="GO" id="GO:0043190">
    <property type="term" value="C:ATP-binding cassette (ABC) transporter complex"/>
    <property type="evidence" value="ECO:0007669"/>
    <property type="project" value="InterPro"/>
</dbReference>
<dbReference type="EMBL" id="CP003364">
    <property type="protein sequence ID" value="AGA27301.1"/>
    <property type="molecule type" value="Genomic_DNA"/>
</dbReference>
<sequence length="521" mass="56572">MNGLMELAWSERGRLIESTAAHLDLVIEALVLAVLIGVPLGILAMRSRLAERVVVGLANVLQTVPSLALLGFLLIVFRGQIGKPPARAALVVYALLPIIKNTILGLRSIPRDVTEAALGLGMTAWQRLRIVELPLAVPILLGGVRVAMVASVGMATIAAAIGAKGLGSYIFRGVSLADSRLILLGSIPAALLALACDASLGEVEHALDPTRRRHSRFRARAASASIVALLGMAAWGWWLDHENGASNATTLVIGSKDGSEMIVLGHMLADLVEARTDFKVDRRFNLGGTLVCYNALRQGGLDAYVEYTGTALTTILKEPPQNDPGQVLQRVRTVLADRDKIACLDPFGFENTFAILMRREQAESLGIRTISDLRRHTATIRPGFGPEFMNRPDGYPGLIKAYDLDFAIAPREMDRNLLYQAVAQGSLDLAAGDSTDGRISAFDLVSLKDDRRYFPPYEAVTLVRAEALQKDSRLRKALDQLAGQIDAPTMRRLNQEVDVKRRDPAEVAREFLRSKRLVPAG</sequence>
<feature type="domain" description="ABC transmembrane type-1" evidence="9">
    <location>
        <begin position="19"/>
        <end position="200"/>
    </location>
</feature>
<dbReference type="InterPro" id="IPR007210">
    <property type="entry name" value="ABC_Gly_betaine_transp_sub-bd"/>
</dbReference>
<evidence type="ECO:0000256" key="6">
    <source>
        <dbReference type="ARBA" id="ARBA00035642"/>
    </source>
</evidence>
<dbReference type="OrthoDB" id="9801163at2"/>
<dbReference type="eggNOG" id="COG1732">
    <property type="taxonomic scope" value="Bacteria"/>
</dbReference>
<feature type="transmembrane region" description="Helical" evidence="8">
    <location>
        <begin position="221"/>
        <end position="239"/>
    </location>
</feature>
<comment type="subcellular location">
    <subcellularLocation>
        <location evidence="1 8">Cell membrane</location>
        <topology evidence="1 8">Multi-pass membrane protein</topology>
    </subcellularLocation>
</comment>
<dbReference type="GO" id="GO:0022857">
    <property type="term" value="F:transmembrane transporter activity"/>
    <property type="evidence" value="ECO:0007669"/>
    <property type="project" value="InterPro"/>
</dbReference>
<evidence type="ECO:0000256" key="5">
    <source>
        <dbReference type="ARBA" id="ARBA00023136"/>
    </source>
</evidence>
<evidence type="ECO:0000259" key="9">
    <source>
        <dbReference type="PROSITE" id="PS50928"/>
    </source>
</evidence>
<dbReference type="GO" id="GO:0031460">
    <property type="term" value="P:glycine betaine transport"/>
    <property type="evidence" value="ECO:0007669"/>
    <property type="project" value="TreeGrafter"/>
</dbReference>
<dbReference type="PANTHER" id="PTHR30177">
    <property type="entry name" value="GLYCINE BETAINE/L-PROLINE TRANSPORT SYSTEM PERMEASE PROTEIN PROW"/>
    <property type="match status" value="1"/>
</dbReference>
<accession>L0DF47</accession>
<organism evidence="10 11">
    <name type="scientific">Singulisphaera acidiphila (strain ATCC BAA-1392 / DSM 18658 / VKM B-2454 / MOB10)</name>
    <dbReference type="NCBI Taxonomy" id="886293"/>
    <lineage>
        <taxon>Bacteria</taxon>
        <taxon>Pseudomonadati</taxon>
        <taxon>Planctomycetota</taxon>
        <taxon>Planctomycetia</taxon>
        <taxon>Isosphaerales</taxon>
        <taxon>Isosphaeraceae</taxon>
        <taxon>Singulisphaera</taxon>
    </lineage>
</organism>
<dbReference type="Gene3D" id="1.10.3720.10">
    <property type="entry name" value="MetI-like"/>
    <property type="match status" value="1"/>
</dbReference>
<dbReference type="PROSITE" id="PS50928">
    <property type="entry name" value="ABC_TM1"/>
    <property type="match status" value="1"/>
</dbReference>
<dbReference type="eggNOG" id="COG1174">
    <property type="taxonomic scope" value="Bacteria"/>
</dbReference>